<dbReference type="CDD" id="cd00077">
    <property type="entry name" value="HDc"/>
    <property type="match status" value="1"/>
</dbReference>
<dbReference type="SUPFAM" id="SSF109604">
    <property type="entry name" value="HD-domain/PDEase-like"/>
    <property type="match status" value="1"/>
</dbReference>
<dbReference type="InterPro" id="IPR006675">
    <property type="entry name" value="HDIG_dom"/>
</dbReference>
<dbReference type="Gene3D" id="1.10.3210.10">
    <property type="entry name" value="Hypothetical protein af1432"/>
    <property type="match status" value="1"/>
</dbReference>
<dbReference type="PROSITE" id="PS51832">
    <property type="entry name" value="HD_GYP"/>
    <property type="match status" value="1"/>
</dbReference>
<dbReference type="NCBIfam" id="TIGR00277">
    <property type="entry name" value="HDIG"/>
    <property type="match status" value="1"/>
</dbReference>
<dbReference type="Proteomes" id="UP001174932">
    <property type="component" value="Unassembled WGS sequence"/>
</dbReference>
<comment type="caution">
    <text evidence="2">The sequence shown here is derived from an EMBL/GenBank/DDBJ whole genome shotgun (WGS) entry which is preliminary data.</text>
</comment>
<name>A0ABT8YQF0_9HYPH</name>
<evidence type="ECO:0000313" key="3">
    <source>
        <dbReference type="Proteomes" id="UP001174932"/>
    </source>
</evidence>
<keyword evidence="3" id="KW-1185">Reference proteome</keyword>
<sequence>MLVHIAKEQLKPGMFVEAVECPVAEFSRRRFLLTDPSELAAIQATSAVKVLINTRAGQSKPRQSASKRVMQDDPVLAAAAPELLQNTVTQLKESIGDLRENQTVDMDRIVPAAAIMQNLAVEAPNAFQQLSRMRTKNESTFQHSIAVGGLMAQVGNKLGYDIEMQQELATAGLLHDIGKNLMPNSILDKNGRLTQEELVAMRQHPTLGYDLLLRQPEISEIILDVCHLHHESLDGKGYPLGLKGRQISMPVRIATVCDVFDALTSLRPYKKPWTTQDALNWMFERSEKFDRKVVLKLAATVG</sequence>
<feature type="domain" description="HD-GYP" evidence="1">
    <location>
        <begin position="118"/>
        <end position="302"/>
    </location>
</feature>
<dbReference type="SMART" id="SM00471">
    <property type="entry name" value="HDc"/>
    <property type="match status" value="1"/>
</dbReference>
<dbReference type="Pfam" id="PF13487">
    <property type="entry name" value="HD_5"/>
    <property type="match status" value="1"/>
</dbReference>
<protein>
    <submittedName>
        <fullName evidence="2">HD-GYP domain-containing protein</fullName>
    </submittedName>
</protein>
<evidence type="ECO:0000259" key="1">
    <source>
        <dbReference type="PROSITE" id="PS51832"/>
    </source>
</evidence>
<proteinExistence type="predicted"/>
<dbReference type="InterPro" id="IPR037522">
    <property type="entry name" value="HD_GYP_dom"/>
</dbReference>
<organism evidence="2 3">
    <name type="scientific">Rhizobium alvei</name>
    <dbReference type="NCBI Taxonomy" id="1132659"/>
    <lineage>
        <taxon>Bacteria</taxon>
        <taxon>Pseudomonadati</taxon>
        <taxon>Pseudomonadota</taxon>
        <taxon>Alphaproteobacteria</taxon>
        <taxon>Hyphomicrobiales</taxon>
        <taxon>Rhizobiaceae</taxon>
        <taxon>Rhizobium/Agrobacterium group</taxon>
        <taxon>Rhizobium</taxon>
    </lineage>
</organism>
<gene>
    <name evidence="2" type="ORF">Q4481_18450</name>
</gene>
<dbReference type="Pfam" id="PF11871">
    <property type="entry name" value="DUF3391"/>
    <property type="match status" value="1"/>
</dbReference>
<reference evidence="2" key="2">
    <citation type="submission" date="2023-07" db="EMBL/GenBank/DDBJ databases">
        <authorList>
            <person name="Shen H."/>
        </authorList>
    </citation>
    <scope>NUCLEOTIDE SEQUENCE</scope>
    <source>
        <strain evidence="2">TNR-22</strain>
    </source>
</reference>
<dbReference type="InterPro" id="IPR021812">
    <property type="entry name" value="DUF3391"/>
</dbReference>
<reference evidence="2" key="1">
    <citation type="journal article" date="2015" name="Int. J. Syst. Evol. Microbiol.">
        <title>Rhizobium alvei sp. nov., isolated from a freshwater river.</title>
        <authorList>
            <person name="Sheu S.Y."/>
            <person name="Huang H.W."/>
            <person name="Young C.C."/>
            <person name="Chen W.M."/>
        </authorList>
    </citation>
    <scope>NUCLEOTIDE SEQUENCE</scope>
    <source>
        <strain evidence="2">TNR-22</strain>
    </source>
</reference>
<dbReference type="PANTHER" id="PTHR43155:SF2">
    <property type="entry name" value="CYCLIC DI-GMP PHOSPHODIESTERASE PA4108"/>
    <property type="match status" value="1"/>
</dbReference>
<dbReference type="PANTHER" id="PTHR43155">
    <property type="entry name" value="CYCLIC DI-GMP PHOSPHODIESTERASE PA4108-RELATED"/>
    <property type="match status" value="1"/>
</dbReference>
<accession>A0ABT8YQF0</accession>
<dbReference type="RefSeq" id="WP_304377874.1">
    <property type="nucleotide sequence ID" value="NZ_JAUOZU010000014.1"/>
</dbReference>
<evidence type="ECO:0000313" key="2">
    <source>
        <dbReference type="EMBL" id="MDO6965944.1"/>
    </source>
</evidence>
<dbReference type="InterPro" id="IPR003607">
    <property type="entry name" value="HD/PDEase_dom"/>
</dbReference>
<dbReference type="EMBL" id="JAUOZU010000014">
    <property type="protein sequence ID" value="MDO6965944.1"/>
    <property type="molecule type" value="Genomic_DNA"/>
</dbReference>